<evidence type="ECO:0000313" key="5">
    <source>
        <dbReference type="Proteomes" id="UP000284706"/>
    </source>
</evidence>
<keyword evidence="5" id="KW-1185">Reference proteome</keyword>
<proteinExistence type="inferred from homology"/>
<feature type="domain" description="Cullin N-terminal" evidence="3">
    <location>
        <begin position="33"/>
        <end position="138"/>
    </location>
</feature>
<evidence type="ECO:0000259" key="3">
    <source>
        <dbReference type="Pfam" id="PF00888"/>
    </source>
</evidence>
<dbReference type="AlphaFoldDB" id="A0A409W0P8"/>
<comment type="caution">
    <text evidence="4">The sequence shown here is derived from an EMBL/GenBank/DDBJ whole genome shotgun (WGS) entry which is preliminary data.</text>
</comment>
<protein>
    <recommendedName>
        <fullName evidence="3">Cullin N-terminal domain-containing protein</fullName>
    </recommendedName>
</protein>
<gene>
    <name evidence="4" type="ORF">CVT26_006717</name>
</gene>
<feature type="compositionally biased region" description="Polar residues" evidence="2">
    <location>
        <begin position="17"/>
        <end position="26"/>
    </location>
</feature>
<dbReference type="EMBL" id="NHYE01005474">
    <property type="protein sequence ID" value="PPQ72082.1"/>
    <property type="molecule type" value="Genomic_DNA"/>
</dbReference>
<dbReference type="GO" id="GO:0006511">
    <property type="term" value="P:ubiquitin-dependent protein catabolic process"/>
    <property type="evidence" value="ECO:0007669"/>
    <property type="project" value="InterPro"/>
</dbReference>
<comment type="similarity">
    <text evidence="1">Belongs to the cullin family.</text>
</comment>
<dbReference type="Pfam" id="PF00888">
    <property type="entry name" value="Cullin"/>
    <property type="match status" value="1"/>
</dbReference>
<dbReference type="InterPro" id="IPR001373">
    <property type="entry name" value="Cullin_N"/>
</dbReference>
<evidence type="ECO:0000256" key="2">
    <source>
        <dbReference type="SAM" id="MobiDB-lite"/>
    </source>
</evidence>
<dbReference type="Proteomes" id="UP000284706">
    <property type="component" value="Unassembled WGS sequence"/>
</dbReference>
<sequence length="164" mass="19009">MAGEHAPEHLSIRPNMQPRSPATAHQSKNKKAWQELSKNIKDILKHNASHLSFEDNYRLAYRLVIYKKGSLLYNGVKELIGEELENLATTMVIPAFPSTSDDSLRRRTEEELLLRALREAWDYHATGMRLLGEVLKYMVVVGWTRSEVMIFTFKLVYTQQFVIM</sequence>
<dbReference type="SUPFAM" id="SSF74788">
    <property type="entry name" value="Cullin repeat-like"/>
    <property type="match status" value="1"/>
</dbReference>
<feature type="compositionally biased region" description="Basic and acidic residues" evidence="2">
    <location>
        <begin position="1"/>
        <end position="11"/>
    </location>
</feature>
<dbReference type="STRING" id="231916.A0A409W0P8"/>
<name>A0A409W0P8_9AGAR</name>
<evidence type="ECO:0000313" key="4">
    <source>
        <dbReference type="EMBL" id="PPQ72082.1"/>
    </source>
</evidence>
<dbReference type="OrthoDB" id="27073at2759"/>
<dbReference type="GO" id="GO:0031625">
    <property type="term" value="F:ubiquitin protein ligase binding"/>
    <property type="evidence" value="ECO:0007669"/>
    <property type="project" value="InterPro"/>
</dbReference>
<evidence type="ECO:0000256" key="1">
    <source>
        <dbReference type="ARBA" id="ARBA00006019"/>
    </source>
</evidence>
<organism evidence="4 5">
    <name type="scientific">Gymnopilus dilepis</name>
    <dbReference type="NCBI Taxonomy" id="231916"/>
    <lineage>
        <taxon>Eukaryota</taxon>
        <taxon>Fungi</taxon>
        <taxon>Dikarya</taxon>
        <taxon>Basidiomycota</taxon>
        <taxon>Agaricomycotina</taxon>
        <taxon>Agaricomycetes</taxon>
        <taxon>Agaricomycetidae</taxon>
        <taxon>Agaricales</taxon>
        <taxon>Agaricineae</taxon>
        <taxon>Hymenogastraceae</taxon>
        <taxon>Gymnopilus</taxon>
    </lineage>
</organism>
<feature type="region of interest" description="Disordered" evidence="2">
    <location>
        <begin position="1"/>
        <end position="30"/>
    </location>
</feature>
<accession>A0A409W0P8</accession>
<dbReference type="Gene3D" id="1.20.1310.10">
    <property type="entry name" value="Cullin Repeats"/>
    <property type="match status" value="1"/>
</dbReference>
<dbReference type="InterPro" id="IPR016159">
    <property type="entry name" value="Cullin_repeat-like_dom_sf"/>
</dbReference>
<reference evidence="4 5" key="1">
    <citation type="journal article" date="2018" name="Evol. Lett.">
        <title>Horizontal gene cluster transfer increased hallucinogenic mushroom diversity.</title>
        <authorList>
            <person name="Reynolds H.T."/>
            <person name="Vijayakumar V."/>
            <person name="Gluck-Thaler E."/>
            <person name="Korotkin H.B."/>
            <person name="Matheny P.B."/>
            <person name="Slot J.C."/>
        </authorList>
    </citation>
    <scope>NUCLEOTIDE SEQUENCE [LARGE SCALE GENOMIC DNA]</scope>
    <source>
        <strain evidence="4 5">SRW20</strain>
    </source>
</reference>
<dbReference type="InParanoid" id="A0A409W0P8"/>